<dbReference type="EMBL" id="JH971389">
    <property type="protein sequence ID" value="EKM79780.1"/>
    <property type="molecule type" value="Genomic_DNA"/>
</dbReference>
<sequence length="308" mass="35308">MANELQLVEWLPPAVECITPVESMPPATIEPLWDPPEQIVCKLIEIRLLFLEKLDYLSYVLSDTHPSQEATKILQNIRKLAGNSARELGRLTLMDNACLATMYLTFLDTLQKKGELKDPLDRLLFRTTMAWHEMETVQQAMVVLRGELGSAMCRITTAQMGDECEGALKSPLFAIDNIEVIAELFDAIDECIELLPPWVDYYLHMANDRILNREPVCRIPPSEEEIRAMEAKWKSFEDASYSRIQEQSYLEARIQNLPRDYGRPRFWRRACKVLRRVSVKRSGQSTILRVGGESITLDDLKSYGIKSV</sequence>
<evidence type="ECO:0000313" key="1">
    <source>
        <dbReference type="EMBL" id="EKM79780.1"/>
    </source>
</evidence>
<reference evidence="2" key="1">
    <citation type="journal article" date="2012" name="Proc. Natl. Acad. Sci. U.S.A.">
        <title>Genome sequence of the button mushroom Agaricus bisporus reveals mechanisms governing adaptation to a humic-rich ecological niche.</title>
        <authorList>
            <person name="Morin E."/>
            <person name="Kohler A."/>
            <person name="Baker A.R."/>
            <person name="Foulongne-Oriol M."/>
            <person name="Lombard V."/>
            <person name="Nagy L.G."/>
            <person name="Ohm R.A."/>
            <person name="Patyshakuliyeva A."/>
            <person name="Brun A."/>
            <person name="Aerts A.L."/>
            <person name="Bailey A.M."/>
            <person name="Billette C."/>
            <person name="Coutinho P.M."/>
            <person name="Deakin G."/>
            <person name="Doddapaneni H."/>
            <person name="Floudas D."/>
            <person name="Grimwood J."/>
            <person name="Hilden K."/>
            <person name="Kuees U."/>
            <person name="LaButti K.M."/>
            <person name="Lapidus A."/>
            <person name="Lindquist E.A."/>
            <person name="Lucas S.M."/>
            <person name="Murat C."/>
            <person name="Riley R.W."/>
            <person name="Salamov A.A."/>
            <person name="Schmutz J."/>
            <person name="Subramanian V."/>
            <person name="Woesten H.A.B."/>
            <person name="Xu J."/>
            <person name="Eastwood D.C."/>
            <person name="Foster G.D."/>
            <person name="Sonnenberg A.S."/>
            <person name="Cullen D."/>
            <person name="de Vries R.P."/>
            <person name="Lundell T."/>
            <person name="Hibbett D.S."/>
            <person name="Henrissat B."/>
            <person name="Burton K.S."/>
            <person name="Kerrigan R.W."/>
            <person name="Challen M.P."/>
            <person name="Grigoriev I.V."/>
            <person name="Martin F."/>
        </authorList>
    </citation>
    <scope>NUCLEOTIDE SEQUENCE [LARGE SCALE GENOMIC DNA]</scope>
    <source>
        <strain evidence="2">JB137-S8 / ATCC MYA-4627 / FGSC 10392</strain>
    </source>
</reference>
<dbReference type="RefSeq" id="XP_007329120.1">
    <property type="nucleotide sequence ID" value="XM_007329058.1"/>
</dbReference>
<dbReference type="GeneID" id="18826682"/>
<proteinExistence type="predicted"/>
<dbReference type="AlphaFoldDB" id="K5XWY3"/>
<dbReference type="InParanoid" id="K5XWY3"/>
<evidence type="ECO:0000313" key="2">
    <source>
        <dbReference type="Proteomes" id="UP000008493"/>
    </source>
</evidence>
<dbReference type="OMA" id="HMANDRI"/>
<gene>
    <name evidence="1" type="ORF">AGABI1DRAFT_127463</name>
</gene>
<keyword evidence="2" id="KW-1185">Reference proteome</keyword>
<organism evidence="1 2">
    <name type="scientific">Agaricus bisporus var. burnettii (strain JB137-S8 / ATCC MYA-4627 / FGSC 10392)</name>
    <name type="common">White button mushroom</name>
    <dbReference type="NCBI Taxonomy" id="597362"/>
    <lineage>
        <taxon>Eukaryota</taxon>
        <taxon>Fungi</taxon>
        <taxon>Dikarya</taxon>
        <taxon>Basidiomycota</taxon>
        <taxon>Agaricomycotina</taxon>
        <taxon>Agaricomycetes</taxon>
        <taxon>Agaricomycetidae</taxon>
        <taxon>Agaricales</taxon>
        <taxon>Agaricineae</taxon>
        <taxon>Agaricaceae</taxon>
        <taxon>Agaricus</taxon>
    </lineage>
</organism>
<dbReference type="KEGG" id="abp:AGABI1DRAFT127463"/>
<name>K5XWY3_AGABU</name>
<dbReference type="Proteomes" id="UP000008493">
    <property type="component" value="Unassembled WGS sequence"/>
</dbReference>
<protein>
    <submittedName>
        <fullName evidence="1">Uncharacterized protein</fullName>
    </submittedName>
</protein>
<dbReference type="HOGENOM" id="CLU_921233_0_0_1"/>
<accession>K5XWY3</accession>